<reference evidence="4 5" key="1">
    <citation type="journal article" date="2019" name="New Phytol.">
        <title>Comparative genomics reveals unique wood-decay strategies and fruiting body development in the Schizophyllaceae.</title>
        <authorList>
            <person name="Almasi E."/>
            <person name="Sahu N."/>
            <person name="Krizsan K."/>
            <person name="Balint B."/>
            <person name="Kovacs G.M."/>
            <person name="Kiss B."/>
            <person name="Cseklye J."/>
            <person name="Drula E."/>
            <person name="Henrissat B."/>
            <person name="Nagy I."/>
            <person name="Chovatia M."/>
            <person name="Adam C."/>
            <person name="LaButti K."/>
            <person name="Lipzen A."/>
            <person name="Riley R."/>
            <person name="Grigoriev I.V."/>
            <person name="Nagy L.G."/>
        </authorList>
    </citation>
    <scope>NUCLEOTIDE SEQUENCE [LARGE SCALE GENOMIC DNA]</scope>
    <source>
        <strain evidence="4 5">NL-1724</strain>
    </source>
</reference>
<dbReference type="GO" id="GO:0016226">
    <property type="term" value="P:iron-sulfur cluster assembly"/>
    <property type="evidence" value="ECO:0007669"/>
    <property type="project" value="InterPro"/>
</dbReference>
<dbReference type="GO" id="GO:1990221">
    <property type="term" value="C:L-cysteine desulfurase complex"/>
    <property type="evidence" value="ECO:0007669"/>
    <property type="project" value="TreeGrafter"/>
</dbReference>
<protein>
    <recommendedName>
        <fullName evidence="3">Complex 1 LYR protein domain-containing protein</fullName>
    </recommendedName>
</protein>
<organism evidence="4 5">
    <name type="scientific">Schizophyllum amplum</name>
    <dbReference type="NCBI Taxonomy" id="97359"/>
    <lineage>
        <taxon>Eukaryota</taxon>
        <taxon>Fungi</taxon>
        <taxon>Dikarya</taxon>
        <taxon>Basidiomycota</taxon>
        <taxon>Agaricomycotina</taxon>
        <taxon>Agaricomycetes</taxon>
        <taxon>Agaricomycetidae</taxon>
        <taxon>Agaricales</taxon>
        <taxon>Schizophyllaceae</taxon>
        <taxon>Schizophyllum</taxon>
    </lineage>
</organism>
<comment type="caution">
    <text evidence="4">The sequence shown here is derived from an EMBL/GenBank/DDBJ whole genome shotgun (WGS) entry which is preliminary data.</text>
</comment>
<accession>A0A550CGH4</accession>
<feature type="compositionally biased region" description="Basic and acidic residues" evidence="2">
    <location>
        <begin position="91"/>
        <end position="100"/>
    </location>
</feature>
<gene>
    <name evidence="4" type="ORF">BD626DRAFT_536616</name>
</gene>
<evidence type="ECO:0000256" key="2">
    <source>
        <dbReference type="SAM" id="MobiDB-lite"/>
    </source>
</evidence>
<proteinExistence type="inferred from homology"/>
<dbReference type="Pfam" id="PF05347">
    <property type="entry name" value="Complex1_LYR"/>
    <property type="match status" value="1"/>
</dbReference>
<keyword evidence="5" id="KW-1185">Reference proteome</keyword>
<comment type="similarity">
    <text evidence="1">Belongs to the complex I LYR family.</text>
</comment>
<evidence type="ECO:0000313" key="4">
    <source>
        <dbReference type="EMBL" id="TRM63874.1"/>
    </source>
</evidence>
<evidence type="ECO:0000256" key="1">
    <source>
        <dbReference type="ARBA" id="ARBA00009508"/>
    </source>
</evidence>
<feature type="region of interest" description="Disordered" evidence="2">
    <location>
        <begin position="91"/>
        <end position="115"/>
    </location>
</feature>
<dbReference type="CDD" id="cd20264">
    <property type="entry name" value="Complex1_LYR_LYRM4"/>
    <property type="match status" value="1"/>
</dbReference>
<feature type="domain" description="Complex 1 LYR protein" evidence="3">
    <location>
        <begin position="12"/>
        <end position="68"/>
    </location>
</feature>
<evidence type="ECO:0000313" key="5">
    <source>
        <dbReference type="Proteomes" id="UP000320762"/>
    </source>
</evidence>
<dbReference type="OrthoDB" id="275715at2759"/>
<dbReference type="GO" id="GO:0005739">
    <property type="term" value="C:mitochondrion"/>
    <property type="evidence" value="ECO:0007669"/>
    <property type="project" value="TreeGrafter"/>
</dbReference>
<dbReference type="InterPro" id="IPR051522">
    <property type="entry name" value="ISC_assembly_LYR"/>
</dbReference>
<dbReference type="InterPro" id="IPR045297">
    <property type="entry name" value="Complex1_LYR_LYRM4"/>
</dbReference>
<dbReference type="EMBL" id="VDMD01000008">
    <property type="protein sequence ID" value="TRM63874.1"/>
    <property type="molecule type" value="Genomic_DNA"/>
</dbReference>
<dbReference type="PANTHER" id="PTHR13166:SF7">
    <property type="entry name" value="LYR MOTIF-CONTAINING PROTEIN 4"/>
    <property type="match status" value="1"/>
</dbReference>
<name>A0A550CGH4_9AGAR</name>
<dbReference type="STRING" id="97359.A0A550CGH4"/>
<dbReference type="AlphaFoldDB" id="A0A550CGH4"/>
<dbReference type="Proteomes" id="UP000320762">
    <property type="component" value="Unassembled WGS sequence"/>
</dbReference>
<dbReference type="PANTHER" id="PTHR13166">
    <property type="entry name" value="PROTEIN C6ORF149"/>
    <property type="match status" value="1"/>
</dbReference>
<dbReference type="InterPro" id="IPR008011">
    <property type="entry name" value="Complex1_LYR_dom"/>
</dbReference>
<sequence>MPSATAVPSKHAILSLYHSTLRVSNSFSSYNFRNYFLRRTRETFRSMQNTSDTAALSTQYAEAMKELAVLRRSAIVNQLYGGWRLAVEDDPAKKGVKSAEEETNGEEIIRERGPN</sequence>
<evidence type="ECO:0000259" key="3">
    <source>
        <dbReference type="Pfam" id="PF05347"/>
    </source>
</evidence>